<comment type="caution">
    <text evidence="1">The sequence shown here is derived from an EMBL/GenBank/DDBJ whole genome shotgun (WGS) entry which is preliminary data.</text>
</comment>
<keyword evidence="2" id="KW-1185">Reference proteome</keyword>
<gene>
    <name evidence="1" type="ORF">C7G83_07125</name>
</gene>
<proteinExistence type="predicted"/>
<dbReference type="EMBL" id="PYEP01000003">
    <property type="protein sequence ID" value="PSN08449.1"/>
    <property type="molecule type" value="Genomic_DNA"/>
</dbReference>
<dbReference type="OrthoDB" id="6623352at2"/>
<organism evidence="1 2">
    <name type="scientific">Siccibacter turicensis</name>
    <dbReference type="NCBI Taxonomy" id="357233"/>
    <lineage>
        <taxon>Bacteria</taxon>
        <taxon>Pseudomonadati</taxon>
        <taxon>Pseudomonadota</taxon>
        <taxon>Gammaproteobacteria</taxon>
        <taxon>Enterobacterales</taxon>
        <taxon>Enterobacteriaceae</taxon>
        <taxon>Siccibacter</taxon>
    </lineage>
</organism>
<dbReference type="AlphaFoldDB" id="A0A2P8VLL8"/>
<sequence length="287" mass="32336">MPDAYAEAKIKYIISFSSHKSTCVLRINDIPAVDTHLASQGTMSAGFNFSSFLENGANRVEILMGPQNPNDENTLYADSSCYVDITKDSEEKSVTLARYKLTVDNDGRINAHRSDDYNGGRHHTKILEGITKNKNDYGLYKLESDLLVTGLPKWSWVDATPVTQQDLPAIKAAYDNILSLFRRKDTDGLKKVLFTSMTEMAAAEGTSPEMVFYSTGIPEHLQNDKLTLNSVEWDKYRIIPYRGGRLFRLGVGYFQNSPVRLKDETGNNVYVYKPYFSMINGKVVLVR</sequence>
<dbReference type="Proteomes" id="UP000240212">
    <property type="component" value="Unassembled WGS sequence"/>
</dbReference>
<name>A0A2P8VLL8_9ENTR</name>
<reference evidence="1 2" key="1">
    <citation type="submission" date="2018-03" db="EMBL/GenBank/DDBJ databases">
        <title>Draft genome sequence of the first documented clinical Siccibacter turicensis isolate in Austria.</title>
        <authorList>
            <person name="Lepuschitz S."/>
            <person name="Pekard-Amenitsch S."/>
            <person name="Haunold R."/>
            <person name="Schill S."/>
            <person name="Mach R."/>
            <person name="Allerberger F."/>
            <person name="Ruppitsch W."/>
            <person name="Forsythe S.J."/>
        </authorList>
    </citation>
    <scope>NUCLEOTIDE SEQUENCE [LARGE SCALE GENOMIC DNA]</scope>
    <source>
        <strain evidence="1 2">6100069499-17</strain>
    </source>
</reference>
<accession>A0A2P8VLL8</accession>
<evidence type="ECO:0000313" key="1">
    <source>
        <dbReference type="EMBL" id="PSN08449.1"/>
    </source>
</evidence>
<protein>
    <submittedName>
        <fullName evidence="1">IdsF</fullName>
    </submittedName>
</protein>
<evidence type="ECO:0000313" key="2">
    <source>
        <dbReference type="Proteomes" id="UP000240212"/>
    </source>
</evidence>